<dbReference type="Pfam" id="PF04782">
    <property type="entry name" value="DUF632"/>
    <property type="match status" value="1"/>
</dbReference>
<accession>A0A6L2KIF7</accession>
<gene>
    <name evidence="3" type="ORF">Tci_019773</name>
</gene>
<protein>
    <submittedName>
        <fullName evidence="3">Nitrate regulatory gene2 protein-like</fullName>
    </submittedName>
</protein>
<dbReference type="InterPro" id="IPR006867">
    <property type="entry name" value="DUF632"/>
</dbReference>
<dbReference type="EMBL" id="BKCJ010002325">
    <property type="protein sequence ID" value="GEU47795.1"/>
    <property type="molecule type" value="Genomic_DNA"/>
</dbReference>
<organism evidence="3">
    <name type="scientific">Tanacetum cinerariifolium</name>
    <name type="common">Dalmatian daisy</name>
    <name type="synonym">Chrysanthemum cinerariifolium</name>
    <dbReference type="NCBI Taxonomy" id="118510"/>
    <lineage>
        <taxon>Eukaryota</taxon>
        <taxon>Viridiplantae</taxon>
        <taxon>Streptophyta</taxon>
        <taxon>Embryophyta</taxon>
        <taxon>Tracheophyta</taxon>
        <taxon>Spermatophyta</taxon>
        <taxon>Magnoliopsida</taxon>
        <taxon>eudicotyledons</taxon>
        <taxon>Gunneridae</taxon>
        <taxon>Pentapetalae</taxon>
        <taxon>asterids</taxon>
        <taxon>campanulids</taxon>
        <taxon>Asterales</taxon>
        <taxon>Asteraceae</taxon>
        <taxon>Asteroideae</taxon>
        <taxon>Anthemideae</taxon>
        <taxon>Anthemidinae</taxon>
        <taxon>Tanacetum</taxon>
    </lineage>
</organism>
<dbReference type="InterPro" id="IPR006868">
    <property type="entry name" value="DUF630"/>
</dbReference>
<feature type="domain" description="DUF630" evidence="2">
    <location>
        <begin position="1"/>
        <end position="64"/>
    </location>
</feature>
<evidence type="ECO:0000313" key="3">
    <source>
        <dbReference type="EMBL" id="GEU47795.1"/>
    </source>
</evidence>
<dbReference type="Pfam" id="PF04783">
    <property type="entry name" value="DUF630"/>
    <property type="match status" value="1"/>
</dbReference>
<comment type="caution">
    <text evidence="3">The sequence shown here is derived from an EMBL/GenBank/DDBJ whole genome shotgun (WGS) entry which is preliminary data.</text>
</comment>
<dbReference type="PANTHER" id="PTHR21450">
    <property type="entry name" value="PROTEIN ALTERED PHOSPHATE STARVATION RESPONSE 1"/>
    <property type="match status" value="1"/>
</dbReference>
<proteinExistence type="predicted"/>
<sequence>MGCVGSKPLEKDYNSSPAVILCRKRCEFLDEAIHQRYILSQAHFAYFTSLKTLTNSLTLFFNHHPTSSSFHDDVTTTSKAVKDDVIVPTHKKTNSVESHIRFGTDSDDDSDGSLHLHDDSHGGAWRESYPPASAWHETYPLSDGYTMSYMVKQVTPSVMYQQKPSSSEPIYYSDHQNPSIYTYNSNYSNYGEFFGQPMPAVAAEVAESSKPPPPPPVAEASSGWDFFNPFESYESFYPPYIETKANTISRGSSIVREEEGIPDLEDDIFYKKNNEEEEVVDKKVVENEAKKAEEKELPNVVEKAKQSDPVDKEVVVEEDQKKKGAVYSNDSDVVKEISAQFDRASECGNELAKILEVGKVPHNRKHVVYQVPSKMLNVFTPSLALAPADPDTLDTDVDLLTKSKNLSSTLHKLYLWEKKLFDEVKIEEKMRLLHDEKKRKLSRMDEKGAEPHKIDATRTFVRSLSTKIRIAIQVVDKISDKINKLRDEELWPQLNDFIEGITGMWRMMVECHHSQCEAIHAAKGIDAIAYQKHSSDASLEATLQLEHELLNWAIRFSCWFGAQKGFVRALNEWLLKCLMYEPEETVDGPVPYSPGRIGAPAIFIVCNQWAQAMQRISDKEVVDSMRDFAATVLQLWERDKGEMRQRMVVDKNMERNVKNLDKEDQKIHKELQMLDKMIVVASGDDDKGMSLGHAVYQSETSKNGSLQTSLQRVFESLERFTSMSLKAYEELLQRIEQDKLA</sequence>
<evidence type="ECO:0000259" key="2">
    <source>
        <dbReference type="Pfam" id="PF04783"/>
    </source>
</evidence>
<dbReference type="PANTHER" id="PTHR21450:SF41">
    <property type="entry name" value="RNA POLYMERASE SUBUNIT BETA, PUTATIVE (DUF630 AND DUF632)-RELATED"/>
    <property type="match status" value="1"/>
</dbReference>
<dbReference type="AlphaFoldDB" id="A0A6L2KIF7"/>
<reference evidence="3" key="1">
    <citation type="journal article" date="2019" name="Sci. Rep.">
        <title>Draft genome of Tanacetum cinerariifolium, the natural source of mosquito coil.</title>
        <authorList>
            <person name="Yamashiro T."/>
            <person name="Shiraishi A."/>
            <person name="Satake H."/>
            <person name="Nakayama K."/>
        </authorList>
    </citation>
    <scope>NUCLEOTIDE SEQUENCE</scope>
</reference>
<feature type="domain" description="DUF632" evidence="1">
    <location>
        <begin position="332"/>
        <end position="632"/>
    </location>
</feature>
<evidence type="ECO:0000259" key="1">
    <source>
        <dbReference type="Pfam" id="PF04782"/>
    </source>
</evidence>
<name>A0A6L2KIF7_TANCI</name>